<evidence type="ECO:0000313" key="1">
    <source>
        <dbReference type="EMBL" id="GIY96725.1"/>
    </source>
</evidence>
<name>A0AAV4XRA8_CAEEX</name>
<reference evidence="1 2" key="1">
    <citation type="submission" date="2021-06" db="EMBL/GenBank/DDBJ databases">
        <title>Caerostris extrusa draft genome.</title>
        <authorList>
            <person name="Kono N."/>
            <person name="Arakawa K."/>
        </authorList>
    </citation>
    <scope>NUCLEOTIDE SEQUENCE [LARGE SCALE GENOMIC DNA]</scope>
</reference>
<keyword evidence="2" id="KW-1185">Reference proteome</keyword>
<proteinExistence type="predicted"/>
<protein>
    <submittedName>
        <fullName evidence="1">Uncharacterized protein</fullName>
    </submittedName>
</protein>
<dbReference type="AlphaFoldDB" id="A0AAV4XRA8"/>
<dbReference type="Proteomes" id="UP001054945">
    <property type="component" value="Unassembled WGS sequence"/>
</dbReference>
<sequence length="121" mass="13941">MNNRQEMVHRHGSHKKNNFLIDPSKEASSQAMKDGKTAVIASRYFLTSQLHNIFISDDSFFSLTRSVVIKRGFCCTDELDMLILRICSAGLYKKLLDDELFRIKLKEELLNPSEFQTPIQS</sequence>
<accession>A0AAV4XRA8</accession>
<evidence type="ECO:0000313" key="2">
    <source>
        <dbReference type="Proteomes" id="UP001054945"/>
    </source>
</evidence>
<dbReference type="EMBL" id="BPLR01018082">
    <property type="protein sequence ID" value="GIY96725.1"/>
    <property type="molecule type" value="Genomic_DNA"/>
</dbReference>
<comment type="caution">
    <text evidence="1">The sequence shown here is derived from an EMBL/GenBank/DDBJ whole genome shotgun (WGS) entry which is preliminary data.</text>
</comment>
<organism evidence="1 2">
    <name type="scientific">Caerostris extrusa</name>
    <name type="common">Bark spider</name>
    <name type="synonym">Caerostris bankana</name>
    <dbReference type="NCBI Taxonomy" id="172846"/>
    <lineage>
        <taxon>Eukaryota</taxon>
        <taxon>Metazoa</taxon>
        <taxon>Ecdysozoa</taxon>
        <taxon>Arthropoda</taxon>
        <taxon>Chelicerata</taxon>
        <taxon>Arachnida</taxon>
        <taxon>Araneae</taxon>
        <taxon>Araneomorphae</taxon>
        <taxon>Entelegynae</taxon>
        <taxon>Araneoidea</taxon>
        <taxon>Araneidae</taxon>
        <taxon>Caerostris</taxon>
    </lineage>
</organism>
<gene>
    <name evidence="1" type="primary">AVEN_227112_1</name>
    <name evidence="1" type="ORF">CEXT_482441</name>
</gene>